<dbReference type="GO" id="GO:0016020">
    <property type="term" value="C:membrane"/>
    <property type="evidence" value="ECO:0007669"/>
    <property type="project" value="UniProtKB-SubCell"/>
</dbReference>
<comment type="subcellular location">
    <subcellularLocation>
        <location evidence="1">Membrane</location>
        <topology evidence="1">Multi-pass membrane protein</topology>
    </subcellularLocation>
</comment>
<dbReference type="EMBL" id="JACHWJ010000002">
    <property type="protein sequence ID" value="MBB2957585.1"/>
    <property type="molecule type" value="Genomic_DNA"/>
</dbReference>
<evidence type="ECO:0000256" key="3">
    <source>
        <dbReference type="ARBA" id="ARBA00022989"/>
    </source>
</evidence>
<dbReference type="Pfam" id="PF13564">
    <property type="entry name" value="DoxX_2"/>
    <property type="match status" value="1"/>
</dbReference>
<feature type="transmembrane region" description="Helical" evidence="5">
    <location>
        <begin position="72"/>
        <end position="91"/>
    </location>
</feature>
<keyword evidence="3 5" id="KW-1133">Transmembrane helix</keyword>
<protein>
    <submittedName>
        <fullName evidence="6">Putative membrane protein YphA (DoxX/SURF4 family)</fullName>
    </submittedName>
</protein>
<evidence type="ECO:0000313" key="6">
    <source>
        <dbReference type="EMBL" id="MBB2957585.1"/>
    </source>
</evidence>
<gene>
    <name evidence="6" type="ORF">FHX72_001722</name>
</gene>
<keyword evidence="4 5" id="KW-0472">Membrane</keyword>
<feature type="transmembrane region" description="Helical" evidence="5">
    <location>
        <begin position="103"/>
        <end position="120"/>
    </location>
</feature>
<keyword evidence="2 5" id="KW-0812">Transmembrane</keyword>
<organism evidence="6 7">
    <name type="scientific">Pseudoclavibacter helvolus</name>
    <dbReference type="NCBI Taxonomy" id="255205"/>
    <lineage>
        <taxon>Bacteria</taxon>
        <taxon>Bacillati</taxon>
        <taxon>Actinomycetota</taxon>
        <taxon>Actinomycetes</taxon>
        <taxon>Micrococcales</taxon>
        <taxon>Microbacteriaceae</taxon>
        <taxon>Pseudoclavibacter</taxon>
    </lineage>
</organism>
<dbReference type="RefSeq" id="WP_183624358.1">
    <property type="nucleotide sequence ID" value="NZ_JACHWJ010000002.1"/>
</dbReference>
<keyword evidence="7" id="KW-1185">Reference proteome</keyword>
<evidence type="ECO:0000256" key="4">
    <source>
        <dbReference type="ARBA" id="ARBA00023136"/>
    </source>
</evidence>
<comment type="caution">
    <text evidence="6">The sequence shown here is derived from an EMBL/GenBank/DDBJ whole genome shotgun (WGS) entry which is preliminary data.</text>
</comment>
<name>A0A7W4UNC1_9MICO</name>
<evidence type="ECO:0000256" key="5">
    <source>
        <dbReference type="SAM" id="Phobius"/>
    </source>
</evidence>
<evidence type="ECO:0000256" key="1">
    <source>
        <dbReference type="ARBA" id="ARBA00004141"/>
    </source>
</evidence>
<dbReference type="InterPro" id="IPR032808">
    <property type="entry name" value="DoxX"/>
</dbReference>
<feature type="transmembrane region" description="Helical" evidence="5">
    <location>
        <begin position="6"/>
        <end position="25"/>
    </location>
</feature>
<dbReference type="AlphaFoldDB" id="A0A7W4UNC1"/>
<evidence type="ECO:0000313" key="7">
    <source>
        <dbReference type="Proteomes" id="UP000545286"/>
    </source>
</evidence>
<proteinExistence type="predicted"/>
<evidence type="ECO:0000256" key="2">
    <source>
        <dbReference type="ARBA" id="ARBA00022692"/>
    </source>
</evidence>
<reference evidence="6 7" key="1">
    <citation type="submission" date="2020-08" db="EMBL/GenBank/DDBJ databases">
        <title>Sequencing the genomes of 1000 actinobacteria strains.</title>
        <authorList>
            <person name="Klenk H.-P."/>
        </authorList>
    </citation>
    <scope>NUCLEOTIDE SEQUENCE [LARGE SCALE GENOMIC DNA]</scope>
    <source>
        <strain evidence="6 7">DSM 20419</strain>
    </source>
</reference>
<feature type="transmembrane region" description="Helical" evidence="5">
    <location>
        <begin position="46"/>
        <end position="66"/>
    </location>
</feature>
<accession>A0A7W4UNC1</accession>
<dbReference type="Proteomes" id="UP000545286">
    <property type="component" value="Unassembled WGS sequence"/>
</dbReference>
<sequence length="121" mass="12321">MIIALWVINILLAVAFLGAGAMKLARSKAALQANGMGYVEDYSAGAVKAIGAVEILGALGLILPLATGIATVLTPIAAAGLAITMLLAVLVHARRKESFTPALILMLLAVVSTVIGFLVVL</sequence>